<protein>
    <recommendedName>
        <fullName evidence="4">DUF4345 domain-containing protein</fullName>
    </recommendedName>
</protein>
<reference evidence="3" key="1">
    <citation type="submission" date="2016-10" db="EMBL/GenBank/DDBJ databases">
        <authorList>
            <person name="Varghese N."/>
            <person name="Submissions S."/>
        </authorList>
    </citation>
    <scope>NUCLEOTIDE SEQUENCE [LARGE SCALE GENOMIC DNA]</scope>
    <source>
        <strain evidence="3">DSM 16471</strain>
    </source>
</reference>
<dbReference type="InterPro" id="IPR025597">
    <property type="entry name" value="DUF4345"/>
</dbReference>
<name>A0A1H7PMG4_9FLAO</name>
<keyword evidence="3" id="KW-1185">Reference proteome</keyword>
<feature type="transmembrane region" description="Helical" evidence="1">
    <location>
        <begin position="46"/>
        <end position="64"/>
    </location>
</feature>
<evidence type="ECO:0000313" key="3">
    <source>
        <dbReference type="Proteomes" id="UP000198990"/>
    </source>
</evidence>
<organism evidence="2 3">
    <name type="scientific">Maribacter orientalis</name>
    <dbReference type="NCBI Taxonomy" id="228957"/>
    <lineage>
        <taxon>Bacteria</taxon>
        <taxon>Pseudomonadati</taxon>
        <taxon>Bacteroidota</taxon>
        <taxon>Flavobacteriia</taxon>
        <taxon>Flavobacteriales</taxon>
        <taxon>Flavobacteriaceae</taxon>
        <taxon>Maribacter</taxon>
    </lineage>
</organism>
<dbReference type="Proteomes" id="UP000198990">
    <property type="component" value="Unassembled WGS sequence"/>
</dbReference>
<feature type="transmembrane region" description="Helical" evidence="1">
    <location>
        <begin position="71"/>
        <end position="92"/>
    </location>
</feature>
<feature type="transmembrane region" description="Helical" evidence="1">
    <location>
        <begin position="7"/>
        <end position="26"/>
    </location>
</feature>
<keyword evidence="1" id="KW-0472">Membrane</keyword>
<feature type="transmembrane region" description="Helical" evidence="1">
    <location>
        <begin position="98"/>
        <end position="119"/>
    </location>
</feature>
<dbReference type="RefSeq" id="WP_177170944.1">
    <property type="nucleotide sequence ID" value="NZ_FNZN01000003.1"/>
</dbReference>
<sequence>MTISKNLNLLLSGIIVIFAGIVYGGHPTFVMPELLGFEVNDLELKNMLRAVMGIYLGIGAYWLIGAFKPKLWFGATLSNVLFMGGISFGRIVSTLFDGVSPLFTPALILELLFFGWGLYNMNKYEEIEQS</sequence>
<proteinExistence type="predicted"/>
<evidence type="ECO:0008006" key="4">
    <source>
        <dbReference type="Google" id="ProtNLM"/>
    </source>
</evidence>
<gene>
    <name evidence="2" type="ORF">SAMN04488008_103482</name>
</gene>
<evidence type="ECO:0000256" key="1">
    <source>
        <dbReference type="SAM" id="Phobius"/>
    </source>
</evidence>
<accession>A0A1H7PMG4</accession>
<dbReference type="STRING" id="228957.SAMN04488008_103482"/>
<dbReference type="Pfam" id="PF14248">
    <property type="entry name" value="DUF4345"/>
    <property type="match status" value="1"/>
</dbReference>
<evidence type="ECO:0000313" key="2">
    <source>
        <dbReference type="EMBL" id="SEL36789.1"/>
    </source>
</evidence>
<dbReference type="EMBL" id="FNZN01000003">
    <property type="protein sequence ID" value="SEL36789.1"/>
    <property type="molecule type" value="Genomic_DNA"/>
</dbReference>
<keyword evidence="1" id="KW-1133">Transmembrane helix</keyword>
<keyword evidence="1" id="KW-0812">Transmembrane</keyword>
<dbReference type="AlphaFoldDB" id="A0A1H7PMG4"/>